<keyword evidence="9" id="KW-1185">Reference proteome</keyword>
<dbReference type="STRING" id="1088818.A0A2I0AFR3"/>
<accession>A0A2I0AFR3</accession>
<evidence type="ECO:0000256" key="6">
    <source>
        <dbReference type="SAM" id="MobiDB-lite"/>
    </source>
</evidence>
<dbReference type="EMBL" id="KZ451982">
    <property type="protein sequence ID" value="PKA54394.1"/>
    <property type="molecule type" value="Genomic_DNA"/>
</dbReference>
<dbReference type="Proteomes" id="UP000236161">
    <property type="component" value="Unassembled WGS sequence"/>
</dbReference>
<evidence type="ECO:0000313" key="8">
    <source>
        <dbReference type="EMBL" id="PKA54394.1"/>
    </source>
</evidence>
<dbReference type="Pfam" id="PF02365">
    <property type="entry name" value="NAM"/>
    <property type="match status" value="1"/>
</dbReference>
<sequence length="332" mass="36710">MEAGRLLSSQFPPGFRFHPTDQELIIHYLWKKATTSLPSEWAIIADIDLYKFDPWELPVKAFFGQGEWFFFSPRDRKYPNGVRPNRAAASGYWKATGTDKPILAGGGAQCIGVKKALIFYKGRPPKGTKTDWVMQEYRLLDYMAPSRSQKQRGSMRLDDWVLCRVKQKGFCPAAGDDVDTVKGGHQDQKIILQIKDSNKERNSSGEFSDHMGYLLECPQEQGGESSGEDSSPGGAAGFMWPPPTSSSSINNGVGGSYGTNAARNNDQAVAVPQTPQLVASALSKRKQSTFCVVDELMLMQMQQPGNKRPQCPADHGRFSSFGDNGGFSEFFI</sequence>
<name>A0A2I0AFR3_9ASPA</name>
<evidence type="ECO:0000256" key="4">
    <source>
        <dbReference type="ARBA" id="ARBA00023163"/>
    </source>
</evidence>
<reference evidence="8 9" key="1">
    <citation type="journal article" date="2017" name="Nature">
        <title>The Apostasia genome and the evolution of orchids.</title>
        <authorList>
            <person name="Zhang G.Q."/>
            <person name="Liu K.W."/>
            <person name="Li Z."/>
            <person name="Lohaus R."/>
            <person name="Hsiao Y.Y."/>
            <person name="Niu S.C."/>
            <person name="Wang J.Y."/>
            <person name="Lin Y.C."/>
            <person name="Xu Q."/>
            <person name="Chen L.J."/>
            <person name="Yoshida K."/>
            <person name="Fujiwara S."/>
            <person name="Wang Z.W."/>
            <person name="Zhang Y.Q."/>
            <person name="Mitsuda N."/>
            <person name="Wang M."/>
            <person name="Liu G.H."/>
            <person name="Pecoraro L."/>
            <person name="Huang H.X."/>
            <person name="Xiao X.J."/>
            <person name="Lin M."/>
            <person name="Wu X.Y."/>
            <person name="Wu W.L."/>
            <person name="Chen Y.Y."/>
            <person name="Chang S.B."/>
            <person name="Sakamoto S."/>
            <person name="Ohme-Takagi M."/>
            <person name="Yagi M."/>
            <person name="Zeng S.J."/>
            <person name="Shen C.Y."/>
            <person name="Yeh C.M."/>
            <person name="Luo Y.B."/>
            <person name="Tsai W.C."/>
            <person name="Van de Peer Y."/>
            <person name="Liu Z.J."/>
        </authorList>
    </citation>
    <scope>NUCLEOTIDE SEQUENCE [LARGE SCALE GENOMIC DNA]</scope>
    <source>
        <strain evidence="9">cv. Shenzhen</strain>
        <tissue evidence="8">Stem</tissue>
    </source>
</reference>
<feature type="domain" description="NAC" evidence="7">
    <location>
        <begin position="11"/>
        <end position="168"/>
    </location>
</feature>
<comment type="subcellular location">
    <subcellularLocation>
        <location evidence="1">Nucleus</location>
    </subcellularLocation>
</comment>
<keyword evidence="3" id="KW-0238">DNA-binding</keyword>
<proteinExistence type="predicted"/>
<evidence type="ECO:0000313" key="9">
    <source>
        <dbReference type="Proteomes" id="UP000236161"/>
    </source>
</evidence>
<evidence type="ECO:0000256" key="5">
    <source>
        <dbReference type="ARBA" id="ARBA00023242"/>
    </source>
</evidence>
<evidence type="ECO:0000256" key="1">
    <source>
        <dbReference type="ARBA" id="ARBA00004123"/>
    </source>
</evidence>
<evidence type="ECO:0000259" key="7">
    <source>
        <dbReference type="PROSITE" id="PS51005"/>
    </source>
</evidence>
<keyword evidence="2" id="KW-0805">Transcription regulation</keyword>
<feature type="compositionally biased region" description="Low complexity" evidence="6">
    <location>
        <begin position="217"/>
        <end position="233"/>
    </location>
</feature>
<keyword evidence="4" id="KW-0804">Transcription</keyword>
<dbReference type="GO" id="GO:0006355">
    <property type="term" value="P:regulation of DNA-templated transcription"/>
    <property type="evidence" value="ECO:0007669"/>
    <property type="project" value="InterPro"/>
</dbReference>
<evidence type="ECO:0000256" key="3">
    <source>
        <dbReference type="ARBA" id="ARBA00023125"/>
    </source>
</evidence>
<dbReference type="PANTHER" id="PTHR31744:SF233">
    <property type="entry name" value="NAC DOMAIN-CONTAINING PROTEIN 72-LIKE"/>
    <property type="match status" value="1"/>
</dbReference>
<dbReference type="AlphaFoldDB" id="A0A2I0AFR3"/>
<keyword evidence="5" id="KW-0539">Nucleus</keyword>
<gene>
    <name evidence="8" type="primary">NAM-B2</name>
    <name evidence="8" type="ORF">AXF42_Ash000227</name>
</gene>
<evidence type="ECO:0000256" key="2">
    <source>
        <dbReference type="ARBA" id="ARBA00023015"/>
    </source>
</evidence>
<feature type="region of interest" description="Disordered" evidence="6">
    <location>
        <begin position="217"/>
        <end position="260"/>
    </location>
</feature>
<dbReference type="PANTHER" id="PTHR31744">
    <property type="entry name" value="PROTEIN CUP-SHAPED COTYLEDON 2-RELATED"/>
    <property type="match status" value="1"/>
</dbReference>
<dbReference type="InterPro" id="IPR036093">
    <property type="entry name" value="NAC_dom_sf"/>
</dbReference>
<dbReference type="GO" id="GO:0005634">
    <property type="term" value="C:nucleus"/>
    <property type="evidence" value="ECO:0007669"/>
    <property type="project" value="UniProtKB-SubCell"/>
</dbReference>
<organism evidence="8 9">
    <name type="scientific">Apostasia shenzhenica</name>
    <dbReference type="NCBI Taxonomy" id="1088818"/>
    <lineage>
        <taxon>Eukaryota</taxon>
        <taxon>Viridiplantae</taxon>
        <taxon>Streptophyta</taxon>
        <taxon>Embryophyta</taxon>
        <taxon>Tracheophyta</taxon>
        <taxon>Spermatophyta</taxon>
        <taxon>Magnoliopsida</taxon>
        <taxon>Liliopsida</taxon>
        <taxon>Asparagales</taxon>
        <taxon>Orchidaceae</taxon>
        <taxon>Apostasioideae</taxon>
        <taxon>Apostasia</taxon>
    </lineage>
</organism>
<dbReference type="PROSITE" id="PS51005">
    <property type="entry name" value="NAC"/>
    <property type="match status" value="1"/>
</dbReference>
<dbReference type="InterPro" id="IPR003441">
    <property type="entry name" value="NAC-dom"/>
</dbReference>
<dbReference type="SUPFAM" id="SSF101941">
    <property type="entry name" value="NAC domain"/>
    <property type="match status" value="1"/>
</dbReference>
<protein>
    <submittedName>
        <fullName evidence="8">NAC transcription factor NAM-B2</fullName>
    </submittedName>
</protein>
<dbReference type="GO" id="GO:0003677">
    <property type="term" value="F:DNA binding"/>
    <property type="evidence" value="ECO:0007669"/>
    <property type="project" value="UniProtKB-KW"/>
</dbReference>
<dbReference type="OrthoDB" id="1921961at2759"/>
<dbReference type="Gene3D" id="2.170.150.80">
    <property type="entry name" value="NAC domain"/>
    <property type="match status" value="1"/>
</dbReference>